<comment type="caution">
    <text evidence="2">The sequence shown here is derived from an EMBL/GenBank/DDBJ whole genome shotgun (WGS) entry which is preliminary data.</text>
</comment>
<dbReference type="Proteomes" id="UP000023152">
    <property type="component" value="Unassembled WGS sequence"/>
</dbReference>
<evidence type="ECO:0000256" key="1">
    <source>
        <dbReference type="SAM" id="Phobius"/>
    </source>
</evidence>
<evidence type="ECO:0000313" key="2">
    <source>
        <dbReference type="EMBL" id="ETO16264.1"/>
    </source>
</evidence>
<proteinExistence type="predicted"/>
<gene>
    <name evidence="2" type="ORF">RFI_21090</name>
</gene>
<keyword evidence="1" id="KW-0812">Transmembrane</keyword>
<reference evidence="2 3" key="1">
    <citation type="journal article" date="2013" name="Curr. Biol.">
        <title>The Genome of the Foraminiferan Reticulomyxa filosa.</title>
        <authorList>
            <person name="Glockner G."/>
            <person name="Hulsmann N."/>
            <person name="Schleicher M."/>
            <person name="Noegel A.A."/>
            <person name="Eichinger L."/>
            <person name="Gallinger C."/>
            <person name="Pawlowski J."/>
            <person name="Sierra R."/>
            <person name="Euteneuer U."/>
            <person name="Pillet L."/>
            <person name="Moustafa A."/>
            <person name="Platzer M."/>
            <person name="Groth M."/>
            <person name="Szafranski K."/>
            <person name="Schliwa M."/>
        </authorList>
    </citation>
    <scope>NUCLEOTIDE SEQUENCE [LARGE SCALE GENOMIC DNA]</scope>
</reference>
<dbReference type="AlphaFoldDB" id="X6MQX5"/>
<evidence type="ECO:0000313" key="3">
    <source>
        <dbReference type="Proteomes" id="UP000023152"/>
    </source>
</evidence>
<sequence>MLDCGQVTFSQKTSKHLYASFVDFLVCVLYLLPNALVTQYLIFLRLGRAKKKKKKKETYYVEINEKVCDAIDVMPCDGIRGAKVVNLKLDAYKSLIKLGSQIVSINGEHMKTYTFKNIEKLLNKSKVRIKFEVCSFFFYLFYLIKKKKKKKRKSDNEFC</sequence>
<accession>X6MQX5</accession>
<keyword evidence="1" id="KW-0472">Membrane</keyword>
<feature type="transmembrane region" description="Helical" evidence="1">
    <location>
        <begin position="21"/>
        <end position="43"/>
    </location>
</feature>
<keyword evidence="1" id="KW-1133">Transmembrane helix</keyword>
<organism evidence="2 3">
    <name type="scientific">Reticulomyxa filosa</name>
    <dbReference type="NCBI Taxonomy" id="46433"/>
    <lineage>
        <taxon>Eukaryota</taxon>
        <taxon>Sar</taxon>
        <taxon>Rhizaria</taxon>
        <taxon>Retaria</taxon>
        <taxon>Foraminifera</taxon>
        <taxon>Monothalamids</taxon>
        <taxon>Reticulomyxidae</taxon>
        <taxon>Reticulomyxa</taxon>
    </lineage>
</organism>
<dbReference type="EMBL" id="ASPP01018427">
    <property type="protein sequence ID" value="ETO16264.1"/>
    <property type="molecule type" value="Genomic_DNA"/>
</dbReference>
<protein>
    <recommendedName>
        <fullName evidence="4">PDZ domain-containing protein</fullName>
    </recommendedName>
</protein>
<evidence type="ECO:0008006" key="4">
    <source>
        <dbReference type="Google" id="ProtNLM"/>
    </source>
</evidence>
<name>X6MQX5_RETFI</name>
<keyword evidence="3" id="KW-1185">Reference proteome</keyword>
<feature type="transmembrane region" description="Helical" evidence="1">
    <location>
        <begin position="127"/>
        <end position="144"/>
    </location>
</feature>